<dbReference type="SMART" id="SM00066">
    <property type="entry name" value="GAL4"/>
    <property type="match status" value="1"/>
</dbReference>
<dbReference type="PROSITE" id="PS00463">
    <property type="entry name" value="ZN2_CY6_FUNGAL_1"/>
    <property type="match status" value="1"/>
</dbReference>
<dbReference type="Proteomes" id="UP000799750">
    <property type="component" value="Unassembled WGS sequence"/>
</dbReference>
<feature type="compositionally biased region" description="Polar residues" evidence="5">
    <location>
        <begin position="313"/>
        <end position="323"/>
    </location>
</feature>
<feature type="region of interest" description="Disordered" evidence="5">
    <location>
        <begin position="281"/>
        <end position="323"/>
    </location>
</feature>
<feature type="region of interest" description="Disordered" evidence="5">
    <location>
        <begin position="128"/>
        <end position="170"/>
    </location>
</feature>
<dbReference type="Gene3D" id="4.10.240.10">
    <property type="entry name" value="Zn(2)-C6 fungal-type DNA-binding domain"/>
    <property type="match status" value="1"/>
</dbReference>
<keyword evidence="2" id="KW-0805">Transcription regulation</keyword>
<accession>A0A6A6QBK6</accession>
<feature type="compositionally biased region" description="Polar residues" evidence="5">
    <location>
        <begin position="227"/>
        <end position="259"/>
    </location>
</feature>
<evidence type="ECO:0000313" key="7">
    <source>
        <dbReference type="EMBL" id="KAF2489013.1"/>
    </source>
</evidence>
<dbReference type="PANTHER" id="PTHR47424">
    <property type="entry name" value="REGULATORY PROTEIN GAL4"/>
    <property type="match status" value="1"/>
</dbReference>
<evidence type="ECO:0000313" key="8">
    <source>
        <dbReference type="Proteomes" id="UP000799750"/>
    </source>
</evidence>
<evidence type="ECO:0000256" key="4">
    <source>
        <dbReference type="ARBA" id="ARBA00023242"/>
    </source>
</evidence>
<proteinExistence type="predicted"/>
<dbReference type="SUPFAM" id="SSF57701">
    <property type="entry name" value="Zn2/Cys6 DNA-binding domain"/>
    <property type="match status" value="1"/>
</dbReference>
<evidence type="ECO:0000256" key="5">
    <source>
        <dbReference type="SAM" id="MobiDB-lite"/>
    </source>
</evidence>
<evidence type="ECO:0000259" key="6">
    <source>
        <dbReference type="PROSITE" id="PS50048"/>
    </source>
</evidence>
<keyword evidence="1" id="KW-0479">Metal-binding</keyword>
<gene>
    <name evidence="7" type="ORF">BU16DRAFT_220968</name>
</gene>
<dbReference type="GO" id="GO:0006351">
    <property type="term" value="P:DNA-templated transcription"/>
    <property type="evidence" value="ECO:0007669"/>
    <property type="project" value="InterPro"/>
</dbReference>
<keyword evidence="8" id="KW-1185">Reference proteome</keyword>
<dbReference type="Pfam" id="PF04082">
    <property type="entry name" value="Fungal_trans"/>
    <property type="match status" value="1"/>
</dbReference>
<dbReference type="GO" id="GO:0000978">
    <property type="term" value="F:RNA polymerase II cis-regulatory region sequence-specific DNA binding"/>
    <property type="evidence" value="ECO:0007669"/>
    <property type="project" value="TreeGrafter"/>
</dbReference>
<dbReference type="Pfam" id="PF00172">
    <property type="entry name" value="Zn_clus"/>
    <property type="match status" value="1"/>
</dbReference>
<dbReference type="OrthoDB" id="3266505at2759"/>
<dbReference type="SMART" id="SM00906">
    <property type="entry name" value="Fungal_trans"/>
    <property type="match status" value="1"/>
</dbReference>
<dbReference type="GO" id="GO:0008270">
    <property type="term" value="F:zinc ion binding"/>
    <property type="evidence" value="ECO:0007669"/>
    <property type="project" value="InterPro"/>
</dbReference>
<reference evidence="7" key="1">
    <citation type="journal article" date="2020" name="Stud. Mycol.">
        <title>101 Dothideomycetes genomes: a test case for predicting lifestyles and emergence of pathogens.</title>
        <authorList>
            <person name="Haridas S."/>
            <person name="Albert R."/>
            <person name="Binder M."/>
            <person name="Bloem J."/>
            <person name="Labutti K."/>
            <person name="Salamov A."/>
            <person name="Andreopoulos B."/>
            <person name="Baker S."/>
            <person name="Barry K."/>
            <person name="Bills G."/>
            <person name="Bluhm B."/>
            <person name="Cannon C."/>
            <person name="Castanera R."/>
            <person name="Culley D."/>
            <person name="Daum C."/>
            <person name="Ezra D."/>
            <person name="Gonzalez J."/>
            <person name="Henrissat B."/>
            <person name="Kuo A."/>
            <person name="Liang C."/>
            <person name="Lipzen A."/>
            <person name="Lutzoni F."/>
            <person name="Magnuson J."/>
            <person name="Mondo S."/>
            <person name="Nolan M."/>
            <person name="Ohm R."/>
            <person name="Pangilinan J."/>
            <person name="Park H.-J."/>
            <person name="Ramirez L."/>
            <person name="Alfaro M."/>
            <person name="Sun H."/>
            <person name="Tritt A."/>
            <person name="Yoshinaga Y."/>
            <person name="Zwiers L.-H."/>
            <person name="Turgeon B."/>
            <person name="Goodwin S."/>
            <person name="Spatafora J."/>
            <person name="Crous P."/>
            <person name="Grigoriev I."/>
        </authorList>
    </citation>
    <scope>NUCLEOTIDE SEQUENCE</scope>
    <source>
        <strain evidence="7">CBS 269.34</strain>
    </source>
</reference>
<sequence>MSSTPSNSGGMEPPRLPHGTRRRYVSRACLNCRVRKVKCSEERPCERCRLADEACEYVASRRGHRTHTRPPLGASLPPRVHSIPTITESTQMETQQASGNEHQQQEDSSTCFLPLSPRDPQLFGSPSQFMSGEPSFLTPRTPEVSNRDRRASIAETSLQPSGTTMFTSNQQMSEDPLLALSRAASMSQTFDTSRAETQRLIKLMHEMGERLNAVEREQNILKRKVFASSQASQNTPATTDNGATILSPTGESESGNTLDPSHETELHTSLSQTIDALDGTLQTKPSAGKSPGRKVNRRQSENHVSLGDIDVVSPSSRTNVTSPDTNARISNVARLRRAFDLWFTNINANLPFINENQFRLQFENHLVTGGNEGDPRSKDLFVVLANLIYAESMLLSEHSPAESAIPGWPEFCYADRILSRVSWLSRGNMQIIQCLMIKARYLSTIQRIRSAYDTMCKAVQICFYTGLHNEPRWSNITPFEKTMRQRIFWSLFYMDRGIALGANMPYLLRESDFSVEFPARVGDRYLYPNRSLPEESPNFSFIPYLESCMKWSQLCSTIWDAMFTPNSPKPASEELITSLDTEILYSICSLPQMMQWDPSALQPGQRSDIPRYIKRHMCLSHLHTNHLRLVMRHRALVTLTCSRKMAEESIWIAASTTDAVDAYRSSNQHAHMFRFSAAMFLTAAIIPLICVIVQENKPGSCAVTGSTTNKNSGGSTNSTQNSQNQISALARDEAIRAFAKALSILRDISPGFGIAALMLHRLDAAIQVASSVIEKLKQEHNPSLPSFPINSADGISDLQMDEGVSQNLLDLFKDFEKPYDEVAANQEMLFWGGDGLMESMGGSGGAGAGGGVADMFAADLNCQFDWSLSVPIV</sequence>
<dbReference type="PANTHER" id="PTHR47424:SF12">
    <property type="entry name" value="TRANSCRIPTION FACTOR ASQA"/>
    <property type="match status" value="1"/>
</dbReference>
<dbReference type="GO" id="GO:0000981">
    <property type="term" value="F:DNA-binding transcription factor activity, RNA polymerase II-specific"/>
    <property type="evidence" value="ECO:0007669"/>
    <property type="project" value="InterPro"/>
</dbReference>
<feature type="compositionally biased region" description="Polar residues" evidence="5">
    <location>
        <begin position="154"/>
        <end position="170"/>
    </location>
</feature>
<protein>
    <recommendedName>
        <fullName evidence="6">Zn(2)-C6 fungal-type domain-containing protein</fullName>
    </recommendedName>
</protein>
<dbReference type="InterPro" id="IPR007219">
    <property type="entry name" value="XnlR_reg_dom"/>
</dbReference>
<dbReference type="InterPro" id="IPR051127">
    <property type="entry name" value="Fungal_SecMet_Regulators"/>
</dbReference>
<dbReference type="GO" id="GO:0000435">
    <property type="term" value="P:positive regulation of transcription from RNA polymerase II promoter by galactose"/>
    <property type="evidence" value="ECO:0007669"/>
    <property type="project" value="TreeGrafter"/>
</dbReference>
<keyword evidence="4" id="KW-0539">Nucleus</keyword>
<dbReference type="InterPro" id="IPR036864">
    <property type="entry name" value="Zn2-C6_fun-type_DNA-bd_sf"/>
</dbReference>
<evidence type="ECO:0000256" key="3">
    <source>
        <dbReference type="ARBA" id="ARBA00023163"/>
    </source>
</evidence>
<dbReference type="InterPro" id="IPR001138">
    <property type="entry name" value="Zn2Cys6_DnaBD"/>
</dbReference>
<dbReference type="PROSITE" id="PS50048">
    <property type="entry name" value="ZN2_CY6_FUNGAL_2"/>
    <property type="match status" value="1"/>
</dbReference>
<feature type="region of interest" description="Disordered" evidence="5">
    <location>
        <begin position="60"/>
        <end position="115"/>
    </location>
</feature>
<feature type="domain" description="Zn(2)-C6 fungal-type" evidence="6">
    <location>
        <begin position="28"/>
        <end position="57"/>
    </location>
</feature>
<feature type="region of interest" description="Disordered" evidence="5">
    <location>
        <begin position="225"/>
        <end position="267"/>
    </location>
</feature>
<dbReference type="CDD" id="cd00067">
    <property type="entry name" value="GAL4"/>
    <property type="match status" value="1"/>
</dbReference>
<feature type="compositionally biased region" description="Polar residues" evidence="5">
    <location>
        <begin position="84"/>
        <end position="111"/>
    </location>
</feature>
<dbReference type="CDD" id="cd12148">
    <property type="entry name" value="fungal_TF_MHR"/>
    <property type="match status" value="1"/>
</dbReference>
<evidence type="ECO:0000256" key="1">
    <source>
        <dbReference type="ARBA" id="ARBA00022723"/>
    </source>
</evidence>
<dbReference type="AlphaFoldDB" id="A0A6A6QBK6"/>
<dbReference type="GO" id="GO:0005634">
    <property type="term" value="C:nucleus"/>
    <property type="evidence" value="ECO:0007669"/>
    <property type="project" value="TreeGrafter"/>
</dbReference>
<keyword evidence="3" id="KW-0804">Transcription</keyword>
<evidence type="ECO:0000256" key="2">
    <source>
        <dbReference type="ARBA" id="ARBA00023015"/>
    </source>
</evidence>
<dbReference type="EMBL" id="MU004200">
    <property type="protein sequence ID" value="KAF2489013.1"/>
    <property type="molecule type" value="Genomic_DNA"/>
</dbReference>
<organism evidence="7 8">
    <name type="scientific">Lophium mytilinum</name>
    <dbReference type="NCBI Taxonomy" id="390894"/>
    <lineage>
        <taxon>Eukaryota</taxon>
        <taxon>Fungi</taxon>
        <taxon>Dikarya</taxon>
        <taxon>Ascomycota</taxon>
        <taxon>Pezizomycotina</taxon>
        <taxon>Dothideomycetes</taxon>
        <taxon>Pleosporomycetidae</taxon>
        <taxon>Mytilinidiales</taxon>
        <taxon>Mytilinidiaceae</taxon>
        <taxon>Lophium</taxon>
    </lineage>
</organism>
<name>A0A6A6QBK6_9PEZI</name>